<reference evidence="1 2" key="1">
    <citation type="submission" date="2020-07" db="EMBL/GenBank/DDBJ databases">
        <title>Diversity of carbapenemase encoding genes among Pseudomonas putida group clinical isolates in a tertiary Brazilian hospital.</title>
        <authorList>
            <person name="Alberto-Lei F."/>
            <person name="Nodari C.S."/>
            <person name="Streling A.P."/>
            <person name="Paulino J.T."/>
            <person name="Bessa-Neto F.O."/>
            <person name="Cayo R."/>
            <person name="Gales A.C."/>
        </authorList>
    </citation>
    <scope>NUCLEOTIDE SEQUENCE [LARGE SCALE GENOMIC DNA]</scope>
    <source>
        <strain evidence="1 2">14802</strain>
    </source>
</reference>
<dbReference type="RefSeq" id="WP_082750398.1">
    <property type="nucleotide sequence ID" value="NZ_BQIL01000001.1"/>
</dbReference>
<dbReference type="AlphaFoldDB" id="A0A7W2PWK4"/>
<protein>
    <submittedName>
        <fullName evidence="1">RHS repeat-associated core domain-containing protein</fullName>
    </submittedName>
</protein>
<proteinExistence type="predicted"/>
<dbReference type="EMBL" id="JACGDE010000001">
    <property type="protein sequence ID" value="MBA6063486.1"/>
    <property type="molecule type" value="Genomic_DNA"/>
</dbReference>
<gene>
    <name evidence="1" type="ORF">H4C75_01740</name>
</gene>
<name>A0A7W2PWK4_9PSED</name>
<comment type="caution">
    <text evidence="1">The sequence shown here is derived from an EMBL/GenBank/DDBJ whole genome shotgun (WGS) entry which is preliminary data.</text>
</comment>
<sequence length="247" mass="27547">MRQATVLLEVDRQKSALNLNSGRGYTPFGYRQAYFSLMGFTGQLCERGQGAYALGNGHRFYNPWLMRFHSPDALSPFSQGGINAYAYCALDPINHVDPNGRWLYTVAKNNLVTVKIFMEGIYVGQKLVKRYITGSEEGWYEPRKVGEYVSYAFKGAAVALSAMSELISNLPGPTTPKEQDSYDRLMSAADNLKGAAAVLSLGATGIEILIASVDIYKMVQKNRRVDVRHEADMLRQAEQNDDLLNRL</sequence>
<dbReference type="InterPro" id="IPR022385">
    <property type="entry name" value="Rhs_assc_core"/>
</dbReference>
<dbReference type="Proteomes" id="UP000541770">
    <property type="component" value="Unassembled WGS sequence"/>
</dbReference>
<dbReference type="SUPFAM" id="SSF56399">
    <property type="entry name" value="ADP-ribosylation"/>
    <property type="match status" value="1"/>
</dbReference>
<organism evidence="1 2">
    <name type="scientific">Pseudomonas mosselii</name>
    <dbReference type="NCBI Taxonomy" id="78327"/>
    <lineage>
        <taxon>Bacteria</taxon>
        <taxon>Pseudomonadati</taxon>
        <taxon>Pseudomonadota</taxon>
        <taxon>Gammaproteobacteria</taxon>
        <taxon>Pseudomonadales</taxon>
        <taxon>Pseudomonadaceae</taxon>
        <taxon>Pseudomonas</taxon>
    </lineage>
</organism>
<evidence type="ECO:0000313" key="1">
    <source>
        <dbReference type="EMBL" id="MBA6063486.1"/>
    </source>
</evidence>
<accession>A0A7W2PWK4</accession>
<dbReference type="Gene3D" id="2.180.10.10">
    <property type="entry name" value="RHS repeat-associated core"/>
    <property type="match status" value="1"/>
</dbReference>
<evidence type="ECO:0000313" key="2">
    <source>
        <dbReference type="Proteomes" id="UP000541770"/>
    </source>
</evidence>
<dbReference type="NCBIfam" id="TIGR03696">
    <property type="entry name" value="Rhs_assc_core"/>
    <property type="match status" value="1"/>
</dbReference>